<sequence>MLFFVVITLLITAFTDILYPKSQNSNKNILFFLILLFFVEK</sequence>
<dbReference type="Proteomes" id="UP000016412">
    <property type="component" value="Unassembled WGS sequence"/>
</dbReference>
<proteinExistence type="predicted"/>
<protein>
    <submittedName>
        <fullName evidence="1">Uncharacterized protein</fullName>
    </submittedName>
</protein>
<evidence type="ECO:0000313" key="1">
    <source>
        <dbReference type="EMBL" id="ERF61116.1"/>
    </source>
</evidence>
<dbReference type="EMBL" id="AUZJ01000017">
    <property type="protein sequence ID" value="ERF61116.1"/>
    <property type="molecule type" value="Genomic_DNA"/>
</dbReference>
<accession>U1FNS5</accession>
<organism evidence="1 2">
    <name type="scientific">Treponema socranskii subsp. socranskii VPI DR56BR1116 = ATCC 35536</name>
    <dbReference type="NCBI Taxonomy" id="1125725"/>
    <lineage>
        <taxon>Bacteria</taxon>
        <taxon>Pseudomonadati</taxon>
        <taxon>Spirochaetota</taxon>
        <taxon>Spirochaetia</taxon>
        <taxon>Spirochaetales</taxon>
        <taxon>Treponemataceae</taxon>
        <taxon>Treponema</taxon>
    </lineage>
</organism>
<name>U1FNS5_TRESO</name>
<evidence type="ECO:0000313" key="2">
    <source>
        <dbReference type="Proteomes" id="UP000016412"/>
    </source>
</evidence>
<dbReference type="AlphaFoldDB" id="U1FNS5"/>
<gene>
    <name evidence="1" type="ORF">HMPREF1325_1661</name>
</gene>
<dbReference type="STRING" id="1125725.HMPREF1325_1661"/>
<comment type="caution">
    <text evidence="1">The sequence shown here is derived from an EMBL/GenBank/DDBJ whole genome shotgun (WGS) entry which is preliminary data.</text>
</comment>
<reference evidence="1 2" key="1">
    <citation type="submission" date="2013-08" db="EMBL/GenBank/DDBJ databases">
        <authorList>
            <person name="Durkin A.S."/>
            <person name="Haft D.R."/>
            <person name="McCorrison J."/>
            <person name="Torralba M."/>
            <person name="Gillis M."/>
            <person name="Haft D.H."/>
            <person name="Methe B."/>
            <person name="Sutton G."/>
            <person name="Nelson K.E."/>
        </authorList>
    </citation>
    <scope>NUCLEOTIDE SEQUENCE [LARGE SCALE GENOMIC DNA]</scope>
    <source>
        <strain evidence="1 2">VPI DR56BR1116</strain>
    </source>
</reference>
<dbReference type="PATRIC" id="fig|1125725.3.peg.946"/>